<keyword evidence="1" id="KW-0472">Membrane</keyword>
<feature type="transmembrane region" description="Helical" evidence="1">
    <location>
        <begin position="567"/>
        <end position="587"/>
    </location>
</feature>
<gene>
    <name evidence="2" type="ORF">OIE14_11170</name>
</gene>
<proteinExistence type="predicted"/>
<evidence type="ECO:0000313" key="3">
    <source>
        <dbReference type="Proteomes" id="UP001334804"/>
    </source>
</evidence>
<evidence type="ECO:0000313" key="2">
    <source>
        <dbReference type="EMBL" id="WSA34554.1"/>
    </source>
</evidence>
<evidence type="ECO:0000256" key="1">
    <source>
        <dbReference type="SAM" id="Phobius"/>
    </source>
</evidence>
<keyword evidence="1" id="KW-1133">Transmembrane helix</keyword>
<organism evidence="2 3">
    <name type="scientific">Micromonospora peucetia</name>
    <dbReference type="NCBI Taxonomy" id="47871"/>
    <lineage>
        <taxon>Bacteria</taxon>
        <taxon>Bacillati</taxon>
        <taxon>Actinomycetota</taxon>
        <taxon>Actinomycetes</taxon>
        <taxon>Micromonosporales</taxon>
        <taxon>Micromonosporaceae</taxon>
        <taxon>Micromonospora</taxon>
    </lineage>
</organism>
<accession>A0ABZ1EJZ8</accession>
<keyword evidence="1" id="KW-0812">Transmembrane</keyword>
<sequence length="990" mass="102659">MAVLRTAYVKVRPKTDGFDAELTKRLRRVDASQAGKKVGESFAKGFSDRGGALAKVASITAARMTLMGSAAAAAAPGVLQLTAALAPAAGAAVALPAALLAIKAASGTVKLAVMGVGNAIQEGFGDNAEAAKESLAKLPPEARKFATAVIGMRGQLKGLQAEVSNRFFRPFNDDVAGLARQYLPMLKTQLADMAGPLGGLAEEFAKAARQGTLFGGLKATLTGTRQGIIGAREAVTPLTNALGSLLKVGGPLVRQLGDGFGSVGARLGNFIVQAEKTGQLKQWLQGGLDTLRTLGGIASNVGGIFRTVFAAATAGSSSLLVNLQLVTGQARAFLDSAQGGSALTSLFGTLSTLGGSLRTALGGVLPALAQSVQALAPAVGGLAPVFADLVVAVAPLLPYLTQIAATVLTAAVPAVAALAGWLQNNQGVMQAVAITLGGLLLAVKAYAIYTKAAAIATTVWSVATKAAAAASKIWTGIQWLLNAALLANPIGLVVLAIGALVAAVVIAYKNSETFRNIVQAAWKGIQVAVSFAWNNVIKPAVAALVWYFRNVMAPTFLWLYNNVVKPVWAGIQLAVKAAWVVIQIILAGMKMYFERVIAPVFRFLWNNVVKPVFSGIAATISAVWNKGIKPIFEVLGGFIRDKVAPAFRSGVSAIASAWNKVKDAASKPVRFVIDQVLNQGIIGGINWLASKVGVKDRIPPIKWGGGGGGSKTGDAISGNTKYGDGYGHRHGTGDGEGIGDGLGSLLTNPGKWLGNRMGIGKLAARFGNNPFVKMLTGAMGRAKNFALEKVQSLVGEFLGRGGGGSVGAGGLRSGISGALASLRATFGNVPLISGVRPGATTLTGNRSYHADGRAIDIAPVRAWAEYLNRTYRPQLRELITPWQDLNLLNGRPHQYRGAVWQQHNFAGGNAHVHAAMANGGIIHEPVFGIGRSGRTYAFGERGPETVTPGVAGAASAPVHFHFHGPVASKQAAQDMVLTAYQQLKRERKIP</sequence>
<name>A0ABZ1EJZ8_9ACTN</name>
<dbReference type="EMBL" id="CP109071">
    <property type="protein sequence ID" value="WSA34554.1"/>
    <property type="molecule type" value="Genomic_DNA"/>
</dbReference>
<dbReference type="Proteomes" id="UP001334804">
    <property type="component" value="Chromosome"/>
</dbReference>
<dbReference type="RefSeq" id="WP_326564560.1">
    <property type="nucleotide sequence ID" value="NZ_CP109071.1"/>
</dbReference>
<feature type="transmembrane region" description="Helical" evidence="1">
    <location>
        <begin position="520"/>
        <end position="547"/>
    </location>
</feature>
<feature type="transmembrane region" description="Helical" evidence="1">
    <location>
        <begin position="428"/>
        <end position="447"/>
    </location>
</feature>
<feature type="transmembrane region" description="Helical" evidence="1">
    <location>
        <begin position="486"/>
        <end position="508"/>
    </location>
</feature>
<keyword evidence="3" id="KW-1185">Reference proteome</keyword>
<protein>
    <recommendedName>
        <fullName evidence="4">Phage-related protein</fullName>
    </recommendedName>
</protein>
<reference evidence="2 3" key="1">
    <citation type="submission" date="2022-10" db="EMBL/GenBank/DDBJ databases">
        <title>The complete genomes of actinobacterial strains from the NBC collection.</title>
        <authorList>
            <person name="Joergensen T.S."/>
            <person name="Alvarez Arevalo M."/>
            <person name="Sterndorff E.B."/>
            <person name="Faurdal D."/>
            <person name="Vuksanovic O."/>
            <person name="Mourched A.-S."/>
            <person name="Charusanti P."/>
            <person name="Shaw S."/>
            <person name="Blin K."/>
            <person name="Weber T."/>
        </authorList>
    </citation>
    <scope>NUCLEOTIDE SEQUENCE [LARGE SCALE GENOMIC DNA]</scope>
    <source>
        <strain evidence="2 3">NBC 01809</strain>
    </source>
</reference>
<evidence type="ECO:0008006" key="4">
    <source>
        <dbReference type="Google" id="ProtNLM"/>
    </source>
</evidence>
<feature type="transmembrane region" description="Helical" evidence="1">
    <location>
        <begin position="403"/>
        <end position="422"/>
    </location>
</feature>